<dbReference type="AlphaFoldDB" id="A0A1A8W284"/>
<feature type="domain" description="HTH OST-type" evidence="1">
    <location>
        <begin position="568"/>
        <end position="615"/>
    </location>
</feature>
<feature type="domain" description="OST-HTH associated" evidence="2">
    <location>
        <begin position="448"/>
        <end position="508"/>
    </location>
</feature>
<evidence type="ECO:0000259" key="2">
    <source>
        <dbReference type="Pfam" id="PF14418"/>
    </source>
</evidence>
<dbReference type="SUPFAM" id="SSF141571">
    <property type="entry name" value="Pentapeptide repeat-like"/>
    <property type="match status" value="1"/>
</dbReference>
<reference evidence="4" key="1">
    <citation type="submission" date="2016-05" db="EMBL/GenBank/DDBJ databases">
        <authorList>
            <person name="Naeem Raeece"/>
        </authorList>
    </citation>
    <scope>NUCLEOTIDE SEQUENCE [LARGE SCALE GENOMIC DNA]</scope>
</reference>
<dbReference type="InterPro" id="IPR041966">
    <property type="entry name" value="LOTUS-like"/>
</dbReference>
<organism evidence="3 4">
    <name type="scientific">Plasmodium ovale curtisi</name>
    <dbReference type="NCBI Taxonomy" id="864141"/>
    <lineage>
        <taxon>Eukaryota</taxon>
        <taxon>Sar</taxon>
        <taxon>Alveolata</taxon>
        <taxon>Apicomplexa</taxon>
        <taxon>Aconoidasida</taxon>
        <taxon>Haemosporida</taxon>
        <taxon>Plasmodiidae</taxon>
        <taxon>Plasmodium</taxon>
        <taxon>Plasmodium (Plasmodium)</taxon>
    </lineage>
</organism>
<protein>
    <recommendedName>
        <fullName evidence="5">HTH OST-type domain-containing protein</fullName>
    </recommendedName>
</protein>
<dbReference type="Pfam" id="PF12872">
    <property type="entry name" value="OST-HTH"/>
    <property type="match status" value="1"/>
</dbReference>
<sequence>MSSLVFPREYSPFEQKCILPNKVDTFQNSSIPFNFKHTENFYENRTSYQNDTTRVLWPSSCSTLISYSSSVSSDNSTFTSFGQNGEIYNGRSKYGTNKLKPYNVKEKFYFPQNGGDFNGGNFNGGNFKGGNFNEGNFKGGNFKGGNFKGGNFKEGYFGEVDFREGCYNQKIFNDNIYHARILNDHVYHLRDFREGHYYPKEVHQGDVNEQNFLRFGSFEINNFGKNYKKYEYMKSNCNVKRGLKKNCLLNDKYSKIKKDIFCNGDLYIKNLNKNYSCTCLNIYRQIYKDTKYDIFNLKKIHTDFIYIIIKYLYYECILPEANEIKRKINKYFPDCIILNNNFINLCREDIERRFEICRTNSYEKDQMGEYDEKDEKDEKDQKDEKRGGKIFYKKPFNNENVCIYLKNVSKEFFINPNDDCENISLYIPLIFIHIIDRFRIQSPDNNHKGGRYILAEMLKRTGPYIFRTMKLGKIIHILQKCIDLNVLSYCNNNIIPIFTSMSISKTFISKMHVNQNPDLRNYKKKSINLIKNRISHLLYSYSEDKSKAKGYWRVNRNILKRQNSSIYNVSIKRLPLIYKNVYKENINIDQIGYSKLTEFINNEMSDICFISTQHKFQCILLPVMEDEQKHRDKNAKLKKETVLWKCLDYIKNYQWERCISFLHTSNCLKNKDTDFELEYGTSNSILEELMNDSFFLEYKENADTKKEDTHDEEVPLLLPLDVFNLPSSYDMYDSYYKSCAYYSKDETDDTSVIKFVDTSQNKFDIICDFEKCENTNICIEESIGINHMYFNFPSSYHVFHSLFNDNVEDVPIVDHFRIQC</sequence>
<proteinExistence type="predicted"/>
<dbReference type="Gene3D" id="2.160.20.80">
    <property type="entry name" value="E3 ubiquitin-protein ligase SopA"/>
    <property type="match status" value="1"/>
</dbReference>
<dbReference type="Proteomes" id="UP000078560">
    <property type="component" value="Unassembled WGS sequence"/>
</dbReference>
<dbReference type="Gene3D" id="3.30.420.610">
    <property type="entry name" value="LOTUS domain-like"/>
    <property type="match status" value="1"/>
</dbReference>
<evidence type="ECO:0008006" key="5">
    <source>
        <dbReference type="Google" id="ProtNLM"/>
    </source>
</evidence>
<gene>
    <name evidence="3" type="ORF">POVCU2_0039670</name>
</gene>
<evidence type="ECO:0000259" key="1">
    <source>
        <dbReference type="Pfam" id="PF12872"/>
    </source>
</evidence>
<evidence type="ECO:0000313" key="3">
    <source>
        <dbReference type="EMBL" id="SBS86876.1"/>
    </source>
</evidence>
<dbReference type="InterPro" id="IPR025605">
    <property type="entry name" value="OST-HTH/LOTUS_dom"/>
</dbReference>
<dbReference type="EMBL" id="FLQU01000527">
    <property type="protein sequence ID" value="SBS86876.1"/>
    <property type="molecule type" value="Genomic_DNA"/>
</dbReference>
<dbReference type="Pfam" id="PF14418">
    <property type="entry name" value="OHA"/>
    <property type="match status" value="1"/>
</dbReference>
<dbReference type="InterPro" id="IPR025677">
    <property type="entry name" value="OST-HTH-assoc_dom"/>
</dbReference>
<evidence type="ECO:0000313" key="4">
    <source>
        <dbReference type="Proteomes" id="UP000078560"/>
    </source>
</evidence>
<name>A0A1A8W284_PLAOA</name>
<accession>A0A1A8W284</accession>